<keyword evidence="5 7" id="KW-0030">Aminoacyl-tRNA synthetase</keyword>
<keyword evidence="4 7" id="KW-0648">Protein biosynthesis</keyword>
<evidence type="ECO:0000256" key="2">
    <source>
        <dbReference type="ARBA" id="ARBA00022741"/>
    </source>
</evidence>
<protein>
    <recommendedName>
        <fullName evidence="7">Tyrosine--tRNA ligase</fullName>
        <ecNumber evidence="7">6.1.1.1</ecNumber>
    </recommendedName>
    <alternativeName>
        <fullName evidence="7">Tyrosyl-tRNA synthetase</fullName>
        <shortName evidence="7">TyrRS</shortName>
    </alternativeName>
</protein>
<proteinExistence type="inferred from homology"/>
<dbReference type="GO" id="GO:0004831">
    <property type="term" value="F:tyrosine-tRNA ligase activity"/>
    <property type="evidence" value="ECO:0007669"/>
    <property type="project" value="UniProtKB-UniRule"/>
</dbReference>
<comment type="catalytic activity">
    <reaction evidence="6 7">
        <text>tRNA(Tyr) + L-tyrosine + ATP = L-tyrosyl-tRNA(Tyr) + AMP + diphosphate + H(+)</text>
        <dbReference type="Rhea" id="RHEA:10220"/>
        <dbReference type="Rhea" id="RHEA-COMP:9706"/>
        <dbReference type="Rhea" id="RHEA-COMP:9707"/>
        <dbReference type="ChEBI" id="CHEBI:15378"/>
        <dbReference type="ChEBI" id="CHEBI:30616"/>
        <dbReference type="ChEBI" id="CHEBI:33019"/>
        <dbReference type="ChEBI" id="CHEBI:58315"/>
        <dbReference type="ChEBI" id="CHEBI:78442"/>
        <dbReference type="ChEBI" id="CHEBI:78536"/>
        <dbReference type="ChEBI" id="CHEBI:456215"/>
        <dbReference type="EC" id="6.1.1.1"/>
    </reaction>
</comment>
<dbReference type="PANTHER" id="PTHR11766">
    <property type="entry name" value="TYROSYL-TRNA SYNTHETASE"/>
    <property type="match status" value="1"/>
</dbReference>
<dbReference type="EMBL" id="VDUZ01000032">
    <property type="protein sequence ID" value="TXL72613.1"/>
    <property type="molecule type" value="Genomic_DNA"/>
</dbReference>
<evidence type="ECO:0000256" key="4">
    <source>
        <dbReference type="ARBA" id="ARBA00022917"/>
    </source>
</evidence>
<evidence type="ECO:0000256" key="1">
    <source>
        <dbReference type="ARBA" id="ARBA00022598"/>
    </source>
</evidence>
<dbReference type="Gene3D" id="3.10.290.10">
    <property type="entry name" value="RNA-binding S4 domain"/>
    <property type="match status" value="1"/>
</dbReference>
<keyword evidence="1 7" id="KW-0436">Ligase</keyword>
<accession>A0A5C8PFQ5</accession>
<dbReference type="PANTHER" id="PTHR11766:SF0">
    <property type="entry name" value="TYROSINE--TRNA LIGASE, MITOCHONDRIAL"/>
    <property type="match status" value="1"/>
</dbReference>
<keyword evidence="8" id="KW-0694">RNA-binding</keyword>
<reference evidence="9 10" key="1">
    <citation type="submission" date="2019-06" db="EMBL/GenBank/DDBJ databases">
        <title>New taxonomy in bacterial strain CC-CFT640, isolated from vineyard.</title>
        <authorList>
            <person name="Lin S.-Y."/>
            <person name="Tsai C.-F."/>
            <person name="Young C.-C."/>
        </authorList>
    </citation>
    <scope>NUCLEOTIDE SEQUENCE [LARGE SCALE GENOMIC DNA]</scope>
    <source>
        <strain evidence="9 10">CC-CFT640</strain>
    </source>
</reference>
<evidence type="ECO:0000256" key="3">
    <source>
        <dbReference type="ARBA" id="ARBA00022840"/>
    </source>
</evidence>
<dbReference type="Gene3D" id="3.40.50.620">
    <property type="entry name" value="HUPs"/>
    <property type="match status" value="1"/>
</dbReference>
<gene>
    <name evidence="7" type="primary">tyrS</name>
    <name evidence="9" type="ORF">FHP25_25230</name>
</gene>
<keyword evidence="7" id="KW-0963">Cytoplasm</keyword>
<feature type="binding site" evidence="7">
    <location>
        <position position="39"/>
    </location>
    <ligand>
        <name>L-tyrosine</name>
        <dbReference type="ChEBI" id="CHEBI:58315"/>
    </ligand>
</feature>
<dbReference type="EC" id="6.1.1.1" evidence="7"/>
<keyword evidence="10" id="KW-1185">Reference proteome</keyword>
<keyword evidence="3 7" id="KW-0067">ATP-binding</keyword>
<dbReference type="CDD" id="cd00805">
    <property type="entry name" value="TyrRS_core"/>
    <property type="match status" value="1"/>
</dbReference>
<dbReference type="FunFam" id="1.10.240.10:FF:000001">
    <property type="entry name" value="Tyrosine--tRNA ligase"/>
    <property type="match status" value="1"/>
</dbReference>
<dbReference type="Gene3D" id="1.10.240.10">
    <property type="entry name" value="Tyrosyl-Transfer RNA Synthetase"/>
    <property type="match status" value="1"/>
</dbReference>
<dbReference type="PRINTS" id="PR01040">
    <property type="entry name" value="TRNASYNTHTYR"/>
</dbReference>
<feature type="binding site" evidence="7">
    <location>
        <position position="180"/>
    </location>
    <ligand>
        <name>L-tyrosine</name>
        <dbReference type="ChEBI" id="CHEBI:58315"/>
    </ligand>
</feature>
<evidence type="ECO:0000256" key="6">
    <source>
        <dbReference type="ARBA" id="ARBA00048248"/>
    </source>
</evidence>
<dbReference type="GO" id="GO:0003723">
    <property type="term" value="F:RNA binding"/>
    <property type="evidence" value="ECO:0007669"/>
    <property type="project" value="UniProtKB-KW"/>
</dbReference>
<dbReference type="InterPro" id="IPR036986">
    <property type="entry name" value="S4_RNA-bd_sf"/>
</dbReference>
<dbReference type="CDD" id="cd00165">
    <property type="entry name" value="S4"/>
    <property type="match status" value="1"/>
</dbReference>
<dbReference type="SUPFAM" id="SSF55174">
    <property type="entry name" value="Alpha-L RNA-binding motif"/>
    <property type="match status" value="1"/>
</dbReference>
<dbReference type="InterPro" id="IPR014729">
    <property type="entry name" value="Rossmann-like_a/b/a_fold"/>
</dbReference>
<dbReference type="AlphaFoldDB" id="A0A5C8PFQ5"/>
<dbReference type="NCBIfam" id="TIGR00234">
    <property type="entry name" value="tyrS"/>
    <property type="match status" value="1"/>
</dbReference>
<evidence type="ECO:0000256" key="7">
    <source>
        <dbReference type="HAMAP-Rule" id="MF_02006"/>
    </source>
</evidence>
<evidence type="ECO:0000313" key="10">
    <source>
        <dbReference type="Proteomes" id="UP000321638"/>
    </source>
</evidence>
<sequence length="417" mass="45627">MSTFKSEFMRTVHARGMVHQCSDAERLDELLATGPRVAYIGFDCTADSLHVGHLLQIMLLRWWQKTGHKPIALMGGGTTKIGDPSGRDETRQLLTDEQIVANMASIKGTFANYLTFGDGATDAVMANNADWLDTLLYIPLLRDVGRHFSVNRMLTMDSVRLRLERDQPLTFLEFNYMILQSYDFVELWKRHLCMVQMGGSDQWGNIVMGADLGRRMAGAELFALTSPLLATSSGAKMGKTAAGAVWLNGSRLSTYDFWQYWRNTEDADVGRFLRLFTELPLEEVARLEALGGAEINEAKKILATEVTGLCHGKVAAAQAAETARQTFEQGTLAADLPTVEIARARLQAGVPAFELFAEAGLADSKGEARRLIKGGGARVNDAAVTSETQPVSLTDTGADGRIKLSAGKKRHALVRAV</sequence>
<comment type="subunit">
    <text evidence="7">Homodimer.</text>
</comment>
<dbReference type="GO" id="GO:0005829">
    <property type="term" value="C:cytosol"/>
    <property type="evidence" value="ECO:0007669"/>
    <property type="project" value="TreeGrafter"/>
</dbReference>
<dbReference type="InterPro" id="IPR002307">
    <property type="entry name" value="Tyr-tRNA-ligase"/>
</dbReference>
<name>A0A5C8PFQ5_9HYPH</name>
<dbReference type="Pfam" id="PF00579">
    <property type="entry name" value="tRNA-synt_1b"/>
    <property type="match status" value="1"/>
</dbReference>
<dbReference type="OrthoDB" id="9804243at2"/>
<comment type="similarity">
    <text evidence="7">Belongs to the class-I aminoacyl-tRNA synthetase family. TyrS type 1 subfamily.</text>
</comment>
<dbReference type="GO" id="GO:0005524">
    <property type="term" value="F:ATP binding"/>
    <property type="evidence" value="ECO:0007669"/>
    <property type="project" value="UniProtKB-UniRule"/>
</dbReference>
<dbReference type="InterPro" id="IPR002305">
    <property type="entry name" value="aa-tRNA-synth_Ic"/>
</dbReference>
<organism evidence="9 10">
    <name type="scientific">Vineibacter terrae</name>
    <dbReference type="NCBI Taxonomy" id="2586908"/>
    <lineage>
        <taxon>Bacteria</taxon>
        <taxon>Pseudomonadati</taxon>
        <taxon>Pseudomonadota</taxon>
        <taxon>Alphaproteobacteria</taxon>
        <taxon>Hyphomicrobiales</taxon>
        <taxon>Vineibacter</taxon>
    </lineage>
</organism>
<dbReference type="HAMAP" id="MF_02006">
    <property type="entry name" value="Tyr_tRNA_synth_type1"/>
    <property type="match status" value="1"/>
</dbReference>
<dbReference type="GO" id="GO:0006437">
    <property type="term" value="P:tyrosyl-tRNA aminoacylation"/>
    <property type="evidence" value="ECO:0007669"/>
    <property type="project" value="UniProtKB-UniRule"/>
</dbReference>
<feature type="binding site" evidence="7">
    <location>
        <position position="176"/>
    </location>
    <ligand>
        <name>L-tyrosine</name>
        <dbReference type="ChEBI" id="CHEBI:58315"/>
    </ligand>
</feature>
<comment type="caution">
    <text evidence="9">The sequence shown here is derived from an EMBL/GenBank/DDBJ whole genome shotgun (WGS) entry which is preliminary data.</text>
</comment>
<dbReference type="InterPro" id="IPR024088">
    <property type="entry name" value="Tyr-tRNA-ligase_bac-type"/>
</dbReference>
<keyword evidence="2 7" id="KW-0547">Nucleotide-binding</keyword>
<comment type="function">
    <text evidence="7">Catalyzes the attachment of tyrosine to tRNA(Tyr) in a two-step reaction: tyrosine is first activated by ATP to form Tyr-AMP and then transferred to the acceptor end of tRNA(Tyr).</text>
</comment>
<dbReference type="InterPro" id="IPR024107">
    <property type="entry name" value="Tyr-tRNA-ligase_bac_1"/>
</dbReference>
<feature type="short sequence motif" description="'KMSKS' region" evidence="7">
    <location>
        <begin position="236"/>
        <end position="240"/>
    </location>
</feature>
<dbReference type="PROSITE" id="PS50889">
    <property type="entry name" value="S4"/>
    <property type="match status" value="1"/>
</dbReference>
<evidence type="ECO:0000313" key="9">
    <source>
        <dbReference type="EMBL" id="TXL72613.1"/>
    </source>
</evidence>
<comment type="subcellular location">
    <subcellularLocation>
        <location evidence="7">Cytoplasm</location>
    </subcellularLocation>
</comment>
<dbReference type="SUPFAM" id="SSF52374">
    <property type="entry name" value="Nucleotidylyl transferase"/>
    <property type="match status" value="1"/>
</dbReference>
<feature type="binding site" evidence="7">
    <location>
        <position position="239"/>
    </location>
    <ligand>
        <name>ATP</name>
        <dbReference type="ChEBI" id="CHEBI:30616"/>
    </ligand>
</feature>
<evidence type="ECO:0000256" key="5">
    <source>
        <dbReference type="ARBA" id="ARBA00023146"/>
    </source>
</evidence>
<dbReference type="Proteomes" id="UP000321638">
    <property type="component" value="Unassembled WGS sequence"/>
</dbReference>
<evidence type="ECO:0000256" key="8">
    <source>
        <dbReference type="PROSITE-ProRule" id="PRU00182"/>
    </source>
</evidence>
<feature type="short sequence motif" description="'HIGH' region" evidence="7">
    <location>
        <begin position="44"/>
        <end position="53"/>
    </location>
</feature>
<dbReference type="RefSeq" id="WP_147849761.1">
    <property type="nucleotide sequence ID" value="NZ_VDUZ01000032.1"/>
</dbReference>